<organism evidence="2 3">
    <name type="scientific">Bacillus pumilus</name>
    <name type="common">Bacillus mesentericus</name>
    <dbReference type="NCBI Taxonomy" id="1408"/>
    <lineage>
        <taxon>Bacteria</taxon>
        <taxon>Bacillati</taxon>
        <taxon>Bacillota</taxon>
        <taxon>Bacilli</taxon>
        <taxon>Bacillales</taxon>
        <taxon>Bacillaceae</taxon>
        <taxon>Bacillus</taxon>
    </lineage>
</organism>
<dbReference type="OrthoDB" id="2833219at2"/>
<comment type="caution">
    <text evidence="2">The sequence shown here is derived from an EMBL/GenBank/DDBJ whole genome shotgun (WGS) entry which is preliminary data.</text>
</comment>
<evidence type="ECO:0000313" key="3">
    <source>
        <dbReference type="Proteomes" id="UP000228754"/>
    </source>
</evidence>
<feature type="transmembrane region" description="Helical" evidence="1">
    <location>
        <begin position="236"/>
        <end position="255"/>
    </location>
</feature>
<keyword evidence="1" id="KW-0472">Membrane</keyword>
<evidence type="ECO:0000313" key="2">
    <source>
        <dbReference type="EMBL" id="PCK23470.1"/>
    </source>
</evidence>
<feature type="transmembrane region" description="Helical" evidence="1">
    <location>
        <begin position="101"/>
        <end position="127"/>
    </location>
</feature>
<dbReference type="AlphaFoldDB" id="A0A2A5J1L6"/>
<keyword evidence="1" id="KW-0812">Transmembrane</keyword>
<protein>
    <submittedName>
        <fullName evidence="2">Uncharacterized protein</fullName>
    </submittedName>
</protein>
<keyword evidence="1" id="KW-1133">Transmembrane helix</keyword>
<gene>
    <name evidence="2" type="ORF">CEY02_01100</name>
</gene>
<feature type="transmembrane region" description="Helical" evidence="1">
    <location>
        <begin position="21"/>
        <end position="36"/>
    </location>
</feature>
<name>A0A2A5J1L6_BACPU</name>
<evidence type="ECO:0000256" key="1">
    <source>
        <dbReference type="SAM" id="Phobius"/>
    </source>
</evidence>
<reference evidence="2 3" key="1">
    <citation type="submission" date="2017-06" db="EMBL/GenBank/DDBJ databases">
        <title>Draft Genome Sequence of Bacillus sp Strain 36R Isolated from saline sediment at Atanasia, Sonora, Mexico.</title>
        <authorList>
            <person name="Sanchez Diaz R."/>
            <person name="Quiroz Macias M.E."/>
            <person name="Ibarra Gamez J.C."/>
            <person name="Enciso Ibarra J."/>
            <person name="Gomez Gil B."/>
            <person name="Galaviz Silva L."/>
        </authorList>
    </citation>
    <scope>NUCLEOTIDE SEQUENCE [LARGE SCALE GENOMIC DNA]</scope>
    <source>
        <strain evidence="2 3">36R_ATNSAL</strain>
    </source>
</reference>
<proteinExistence type="predicted"/>
<feature type="transmembrane region" description="Helical" evidence="1">
    <location>
        <begin position="194"/>
        <end position="216"/>
    </location>
</feature>
<feature type="transmembrane region" description="Helical" evidence="1">
    <location>
        <begin position="56"/>
        <end position="80"/>
    </location>
</feature>
<dbReference type="Proteomes" id="UP000228754">
    <property type="component" value="Unassembled WGS sequence"/>
</dbReference>
<accession>A0A2A5J1L6</accession>
<feature type="transmembrane region" description="Helical" evidence="1">
    <location>
        <begin position="165"/>
        <end position="187"/>
    </location>
</feature>
<sequence>MLFVKELHIVLLDIYRYKMRLFIWFFCYLLCILYLVKESIPQQGQGIMGIPQSLNLFFSSYTFIFPVLPLFLMFFSFGFVPFFDSSRFVRYQKRERVFLSLLLRVFWICLIFTLIYLIGGFLLGGFLSGRWDNVWLSTKGSPYLIYGDQLPLDEYFSSNIMLMRYLITSLLAFYLIGLFVVVCYLLSKNYIYSFIIISSAVILDKMLNIYFGFSFINDSLSLEMTSWLIPGLFSRMIYLFSGFGLLFTFLAYKIFIKQDFLNEYGNDHEKEC</sequence>
<dbReference type="EMBL" id="NKHG01000006">
    <property type="protein sequence ID" value="PCK23470.1"/>
    <property type="molecule type" value="Genomic_DNA"/>
</dbReference>